<keyword evidence="1" id="KW-1133">Transmembrane helix</keyword>
<dbReference type="Proteomes" id="UP000000844">
    <property type="component" value="Chromosome"/>
</dbReference>
<dbReference type="HOGENOM" id="CLU_2425499_0_0_11"/>
<sequence>MANPVTDPDVSNTSGPARFATVLVNDPGRFKKLSFSRQLVRVNGFVGIVKRLQVSIVFIMVRVNGIMVTLMAFTVTIGGAARVSPSFEGTS</sequence>
<name>D3PWM7_STANL</name>
<keyword evidence="1" id="KW-0812">Transmembrane</keyword>
<evidence type="ECO:0000313" key="2">
    <source>
        <dbReference type="EMBL" id="ADD43249.1"/>
    </source>
</evidence>
<feature type="transmembrane region" description="Helical" evidence="1">
    <location>
        <begin position="56"/>
        <end position="81"/>
    </location>
</feature>
<dbReference type="RefSeq" id="WP_013018820.1">
    <property type="nucleotide sequence ID" value="NC_013947.1"/>
</dbReference>
<reference evidence="2 3" key="1">
    <citation type="journal article" date="2009" name="Stand. Genomic Sci.">
        <title>Complete genome sequence of Stackebrandtia nassauensis type strain (LLR-40K-21).</title>
        <authorList>
            <person name="Munk C."/>
            <person name="Lapidus A."/>
            <person name="Copeland A."/>
            <person name="Jando M."/>
            <person name="Mayilraj S."/>
            <person name="Glavina Del Rio T."/>
            <person name="Nolan M."/>
            <person name="Chen F."/>
            <person name="Lucas S."/>
            <person name="Tice H."/>
            <person name="Cheng J.F."/>
            <person name="Han C."/>
            <person name="Detter J.C."/>
            <person name="Bruce D."/>
            <person name="Goodwin L."/>
            <person name="Chain P."/>
            <person name="Pitluck S."/>
            <person name="Goker M."/>
            <person name="Ovchinikova G."/>
            <person name="Pati A."/>
            <person name="Ivanova N."/>
            <person name="Mavromatis K."/>
            <person name="Chen A."/>
            <person name="Palaniappan K."/>
            <person name="Land M."/>
            <person name="Hauser L."/>
            <person name="Chang Y.J."/>
            <person name="Jeffries C.D."/>
            <person name="Bristow J."/>
            <person name="Eisen J.A."/>
            <person name="Markowitz V."/>
            <person name="Hugenholtz P."/>
            <person name="Kyrpides N.C."/>
            <person name="Klenk H.P."/>
        </authorList>
    </citation>
    <scope>NUCLEOTIDE SEQUENCE [LARGE SCALE GENOMIC DNA]</scope>
    <source>
        <strain evidence="3">DSM 44728 / CIP 108903 / NRRL B-16338 / NBRC 102104 / LLR-40K-21</strain>
    </source>
</reference>
<evidence type="ECO:0000256" key="1">
    <source>
        <dbReference type="SAM" id="Phobius"/>
    </source>
</evidence>
<proteinExistence type="predicted"/>
<keyword evidence="3" id="KW-1185">Reference proteome</keyword>
<evidence type="ECO:0000313" key="3">
    <source>
        <dbReference type="Proteomes" id="UP000000844"/>
    </source>
</evidence>
<keyword evidence="1" id="KW-0472">Membrane</keyword>
<accession>D3PWM7</accession>
<dbReference type="EMBL" id="CP001778">
    <property type="protein sequence ID" value="ADD43249.1"/>
    <property type="molecule type" value="Genomic_DNA"/>
</dbReference>
<protein>
    <submittedName>
        <fullName evidence="2">Uncharacterized protein</fullName>
    </submittedName>
</protein>
<gene>
    <name evidence="2" type="ordered locus">Snas_3588</name>
</gene>
<dbReference type="AlphaFoldDB" id="D3PWM7"/>
<organism evidence="2 3">
    <name type="scientific">Stackebrandtia nassauensis (strain DSM 44728 / CIP 108903 / NRRL B-16338 / NBRC 102104 / LLR-40K-21)</name>
    <dbReference type="NCBI Taxonomy" id="446470"/>
    <lineage>
        <taxon>Bacteria</taxon>
        <taxon>Bacillati</taxon>
        <taxon>Actinomycetota</taxon>
        <taxon>Actinomycetes</taxon>
        <taxon>Glycomycetales</taxon>
        <taxon>Glycomycetaceae</taxon>
        <taxon>Stackebrandtia</taxon>
    </lineage>
</organism>
<dbReference type="KEGG" id="sna:Snas_3588"/>